<dbReference type="InterPro" id="IPR011990">
    <property type="entry name" value="TPR-like_helical_dom_sf"/>
</dbReference>
<organism evidence="8 9">
    <name type="scientific">Shimazuella alba</name>
    <dbReference type="NCBI Taxonomy" id="2690964"/>
    <lineage>
        <taxon>Bacteria</taxon>
        <taxon>Bacillati</taxon>
        <taxon>Bacillota</taxon>
        <taxon>Bacilli</taxon>
        <taxon>Bacillales</taxon>
        <taxon>Thermoactinomycetaceae</taxon>
        <taxon>Shimazuella</taxon>
    </lineage>
</organism>
<dbReference type="Pfam" id="PF13174">
    <property type="entry name" value="TPR_6"/>
    <property type="match status" value="1"/>
</dbReference>
<accession>A0A6I4VZE8</accession>
<dbReference type="InterPro" id="IPR001387">
    <property type="entry name" value="Cro/C1-type_HTH"/>
</dbReference>
<feature type="repeat" description="TPR" evidence="6">
    <location>
        <begin position="316"/>
        <end position="349"/>
    </location>
</feature>
<dbReference type="SUPFAM" id="SSF48452">
    <property type="entry name" value="TPR-like"/>
    <property type="match status" value="2"/>
</dbReference>
<evidence type="ECO:0000256" key="6">
    <source>
        <dbReference type="PROSITE-ProRule" id="PRU00339"/>
    </source>
</evidence>
<feature type="repeat" description="TPR" evidence="6">
    <location>
        <begin position="110"/>
        <end position="143"/>
    </location>
</feature>
<name>A0A6I4VZE8_9BACL</name>
<proteinExistence type="inferred from homology"/>
<dbReference type="PROSITE" id="PS50943">
    <property type="entry name" value="HTH_CROC1"/>
    <property type="match status" value="1"/>
</dbReference>
<sequence length="434" mass="50652">MTKEMGHALRSIRKQKGMRIADLVEKGLSSATISFIEQGKVVKETKLQRYCEKLDINPTQFPNLVEHQQKSNAQLHMHLSLLESQIQLNLEDGALLAELRKLEKQGEMLGFVYFLKGLYYFNRKKWDQAQKYFERVVETTTKQKDFSSNLIASAYKELARISFFQKNDLKSALHFVQLGLDRYDPDGDRIEIKYFLLIGKILYLEKLNRVDEALFILDSLWSERYKISSTEILLNMYESNATLLNKKREYKKALQYVEEGYKLASTNRKHRRAVELLTAWGNILLNLNEYETARTMYHLALEFKEKKKIQGNNLFVTTYTHLGLLYKKINDVENAKIYLKKAVEIGKPSKDIPRYCFALMSLADFEASQHAYPSAILYYNEAKELAIAYHLENQLEIILVSLADCWKQTGYQDRYVVSLEEIQKLLLGRKGENI</sequence>
<dbReference type="InterPro" id="IPR051476">
    <property type="entry name" value="Bac_ResReg_Asp_Phosphatase"/>
</dbReference>
<dbReference type="PROSITE" id="PS50005">
    <property type="entry name" value="TPR"/>
    <property type="match status" value="2"/>
</dbReference>
<evidence type="ECO:0000259" key="7">
    <source>
        <dbReference type="PROSITE" id="PS50943"/>
    </source>
</evidence>
<evidence type="ECO:0000313" key="8">
    <source>
        <dbReference type="EMBL" id="MXQ55305.1"/>
    </source>
</evidence>
<comment type="similarity">
    <text evidence="5">Belongs to the Rap family.</text>
</comment>
<dbReference type="SMART" id="SM00028">
    <property type="entry name" value="TPR"/>
    <property type="match status" value="5"/>
</dbReference>
<comment type="subcellular location">
    <subcellularLocation>
        <location evidence="1">Cytoplasm</location>
    </subcellularLocation>
</comment>
<keyword evidence="3" id="KW-0677">Repeat</keyword>
<comment type="caution">
    <text evidence="8">The sequence shown here is derived from an EMBL/GenBank/DDBJ whole genome shotgun (WGS) entry which is preliminary data.</text>
</comment>
<dbReference type="RefSeq" id="WP_160802656.1">
    <property type="nucleotide sequence ID" value="NZ_WUUL01000013.1"/>
</dbReference>
<dbReference type="GO" id="GO:0003677">
    <property type="term" value="F:DNA binding"/>
    <property type="evidence" value="ECO:0007669"/>
    <property type="project" value="InterPro"/>
</dbReference>
<dbReference type="GO" id="GO:0005737">
    <property type="term" value="C:cytoplasm"/>
    <property type="evidence" value="ECO:0007669"/>
    <property type="project" value="UniProtKB-SubCell"/>
</dbReference>
<dbReference type="Proteomes" id="UP000430692">
    <property type="component" value="Unassembled WGS sequence"/>
</dbReference>
<evidence type="ECO:0000256" key="4">
    <source>
        <dbReference type="ARBA" id="ARBA00022803"/>
    </source>
</evidence>
<dbReference type="EMBL" id="WUUL01000013">
    <property type="protein sequence ID" value="MXQ55305.1"/>
    <property type="molecule type" value="Genomic_DNA"/>
</dbReference>
<keyword evidence="2" id="KW-0963">Cytoplasm</keyword>
<keyword evidence="4 6" id="KW-0802">TPR repeat</keyword>
<protein>
    <submittedName>
        <fullName evidence="8">Tetratricopeptide repeat protein</fullName>
    </submittedName>
</protein>
<dbReference type="Gene3D" id="1.25.40.10">
    <property type="entry name" value="Tetratricopeptide repeat domain"/>
    <property type="match status" value="2"/>
</dbReference>
<dbReference type="SMART" id="SM00530">
    <property type="entry name" value="HTH_XRE"/>
    <property type="match status" value="1"/>
</dbReference>
<dbReference type="PANTHER" id="PTHR46630:SF1">
    <property type="entry name" value="TETRATRICOPEPTIDE REPEAT PROTEIN 29"/>
    <property type="match status" value="1"/>
</dbReference>
<feature type="domain" description="HTH cro/C1-type" evidence="7">
    <location>
        <begin position="9"/>
        <end position="61"/>
    </location>
</feature>
<evidence type="ECO:0000256" key="1">
    <source>
        <dbReference type="ARBA" id="ARBA00004496"/>
    </source>
</evidence>
<evidence type="ECO:0000256" key="2">
    <source>
        <dbReference type="ARBA" id="ARBA00022490"/>
    </source>
</evidence>
<dbReference type="Gene3D" id="1.10.260.40">
    <property type="entry name" value="lambda repressor-like DNA-binding domains"/>
    <property type="match status" value="1"/>
</dbReference>
<reference evidence="8 9" key="1">
    <citation type="submission" date="2019-12" db="EMBL/GenBank/DDBJ databases">
        <title>Whole-genome analyses of novel actinobacteria.</title>
        <authorList>
            <person name="Sahin N."/>
            <person name="Saygin H."/>
        </authorList>
    </citation>
    <scope>NUCLEOTIDE SEQUENCE [LARGE SCALE GENOMIC DNA]</scope>
    <source>
        <strain evidence="8 9">KC615</strain>
    </source>
</reference>
<dbReference type="CDD" id="cd00093">
    <property type="entry name" value="HTH_XRE"/>
    <property type="match status" value="1"/>
</dbReference>
<keyword evidence="9" id="KW-1185">Reference proteome</keyword>
<dbReference type="AlphaFoldDB" id="A0A6I4VZE8"/>
<dbReference type="InterPro" id="IPR010982">
    <property type="entry name" value="Lambda_DNA-bd_dom_sf"/>
</dbReference>
<evidence type="ECO:0000256" key="3">
    <source>
        <dbReference type="ARBA" id="ARBA00022737"/>
    </source>
</evidence>
<dbReference type="PANTHER" id="PTHR46630">
    <property type="entry name" value="TETRATRICOPEPTIDE REPEAT PROTEIN 29"/>
    <property type="match status" value="1"/>
</dbReference>
<dbReference type="InterPro" id="IPR019734">
    <property type="entry name" value="TPR_rpt"/>
</dbReference>
<dbReference type="SUPFAM" id="SSF47413">
    <property type="entry name" value="lambda repressor-like DNA-binding domains"/>
    <property type="match status" value="1"/>
</dbReference>
<evidence type="ECO:0000256" key="5">
    <source>
        <dbReference type="ARBA" id="ARBA00038253"/>
    </source>
</evidence>
<evidence type="ECO:0000313" key="9">
    <source>
        <dbReference type="Proteomes" id="UP000430692"/>
    </source>
</evidence>
<dbReference type="Pfam" id="PF13181">
    <property type="entry name" value="TPR_8"/>
    <property type="match status" value="1"/>
</dbReference>
<gene>
    <name evidence="8" type="ORF">GSM42_16600</name>
</gene>